<dbReference type="RefSeq" id="WP_058861175.1">
    <property type="nucleotide sequence ID" value="NZ_LPXO01000002.1"/>
</dbReference>
<dbReference type="STRING" id="1685382.AVJ23_05645"/>
<sequence>MHALIVDTDPRRLDPAQIALVELGVQVTGGGPLLARACLSHALVDLLVLDLQADPDGALIDLAETRNRRLVSILLSSDVARDTERMTRAHRSVHCVLGRDVAPTLTAKLGLASLTGGPVCPAQEARPVAPPRPEITARPVFYSRRCAQAA</sequence>
<dbReference type="AlphaFoldDB" id="A0A0W7WNI7"/>
<name>A0A0W7WNI7_9RHOB</name>
<evidence type="ECO:0008006" key="3">
    <source>
        <dbReference type="Google" id="ProtNLM"/>
    </source>
</evidence>
<proteinExistence type="predicted"/>
<evidence type="ECO:0000313" key="1">
    <source>
        <dbReference type="EMBL" id="KUF12056.1"/>
    </source>
</evidence>
<protein>
    <recommendedName>
        <fullName evidence="3">Response regulatory domain-containing protein</fullName>
    </recommendedName>
</protein>
<keyword evidence="2" id="KW-1185">Reference proteome</keyword>
<accession>A0A0W7WNI7</accession>
<dbReference type="OrthoDB" id="7846007at2"/>
<reference evidence="1 2" key="1">
    <citation type="submission" date="2015-12" db="EMBL/GenBank/DDBJ databases">
        <authorList>
            <person name="Shamseldin A."/>
            <person name="Moawad H."/>
            <person name="Abd El-Rahim W.M."/>
            <person name="Sadowsky M.J."/>
        </authorList>
    </citation>
    <scope>NUCLEOTIDE SEQUENCE [LARGE SCALE GENOMIC DNA]</scope>
    <source>
        <strain evidence="1 2">SJ5A-1</strain>
    </source>
</reference>
<dbReference type="EMBL" id="LPXO01000002">
    <property type="protein sequence ID" value="KUF12056.1"/>
    <property type="molecule type" value="Genomic_DNA"/>
</dbReference>
<comment type="caution">
    <text evidence="1">The sequence shown here is derived from an EMBL/GenBank/DDBJ whole genome shotgun (WGS) entry which is preliminary data.</text>
</comment>
<organism evidence="1 2">
    <name type="scientific">Pseudoponticoccus marisrubri</name>
    <dbReference type="NCBI Taxonomy" id="1685382"/>
    <lineage>
        <taxon>Bacteria</taxon>
        <taxon>Pseudomonadati</taxon>
        <taxon>Pseudomonadota</taxon>
        <taxon>Alphaproteobacteria</taxon>
        <taxon>Rhodobacterales</taxon>
        <taxon>Roseobacteraceae</taxon>
        <taxon>Pseudoponticoccus</taxon>
    </lineage>
</organism>
<gene>
    <name evidence="1" type="ORF">AVJ23_05645</name>
</gene>
<dbReference type="Proteomes" id="UP000054396">
    <property type="component" value="Unassembled WGS sequence"/>
</dbReference>
<evidence type="ECO:0000313" key="2">
    <source>
        <dbReference type="Proteomes" id="UP000054396"/>
    </source>
</evidence>